<reference evidence="1 2" key="1">
    <citation type="submission" date="2011-05" db="EMBL/GenBank/DDBJ databases">
        <title>Whole genome sequence of Microlunatus phosphovorus NM-1.</title>
        <authorList>
            <person name="Hosoyama A."/>
            <person name="Sasaki K."/>
            <person name="Harada T."/>
            <person name="Igarashi R."/>
            <person name="Kawakoshi A."/>
            <person name="Sasagawa M."/>
            <person name="Fukada J."/>
            <person name="Nakamura S."/>
            <person name="Katano Y."/>
            <person name="Hanada S."/>
            <person name="Kamagata Y."/>
            <person name="Nakamura N."/>
            <person name="Yamazaki S."/>
            <person name="Fujita N."/>
        </authorList>
    </citation>
    <scope>NUCLEOTIDE SEQUENCE [LARGE SCALE GENOMIC DNA]</scope>
    <source>
        <strain evidence="2">ATCC 700054 / DSM 10555 / JCM 9379 / NBRC 101784 / NCIMB 13414 / VKM Ac-1990 / NM-1</strain>
    </source>
</reference>
<evidence type="ECO:0000313" key="2">
    <source>
        <dbReference type="Proteomes" id="UP000007947"/>
    </source>
</evidence>
<keyword evidence="2" id="KW-1185">Reference proteome</keyword>
<dbReference type="KEGG" id="mph:MLP_01070"/>
<evidence type="ECO:0000313" key="1">
    <source>
        <dbReference type="EMBL" id="BAK33121.1"/>
    </source>
</evidence>
<protein>
    <submittedName>
        <fullName evidence="1">Uncharacterized protein</fullName>
    </submittedName>
</protein>
<organism evidence="1 2">
    <name type="scientific">Microlunatus phosphovorus (strain ATCC 700054 / DSM 10555 / JCM 9379 / NBRC 101784 / NCIMB 13414 / VKM Ac-1990 / NM-1)</name>
    <dbReference type="NCBI Taxonomy" id="1032480"/>
    <lineage>
        <taxon>Bacteria</taxon>
        <taxon>Bacillati</taxon>
        <taxon>Actinomycetota</taxon>
        <taxon>Actinomycetes</taxon>
        <taxon>Propionibacteriales</taxon>
        <taxon>Propionibacteriaceae</taxon>
        <taxon>Microlunatus</taxon>
    </lineage>
</organism>
<dbReference type="PROSITE" id="PS51257">
    <property type="entry name" value="PROKAR_LIPOPROTEIN"/>
    <property type="match status" value="1"/>
</dbReference>
<dbReference type="RefSeq" id="WP_013861010.1">
    <property type="nucleotide sequence ID" value="NC_015635.1"/>
</dbReference>
<gene>
    <name evidence="1" type="ordered locus">MLP_01070</name>
</gene>
<name>F5XGL4_MICPN</name>
<proteinExistence type="predicted"/>
<dbReference type="HOGENOM" id="CLU_2343560_0_0_11"/>
<dbReference type="EMBL" id="AP012204">
    <property type="protein sequence ID" value="BAK33121.1"/>
    <property type="molecule type" value="Genomic_DNA"/>
</dbReference>
<sequence>MRWRLRLYCGHVLERTSHYTHKTLHNAFTGATSCPECGLDPATIVGGEAIGLEAEPKAARVPAAPSAAAKRSGRPTKADLEARVGALEAEIERLRQG</sequence>
<dbReference type="STRING" id="1032480.MLP_01070"/>
<dbReference type="OrthoDB" id="4567835at2"/>
<dbReference type="Proteomes" id="UP000007947">
    <property type="component" value="Chromosome"/>
</dbReference>
<accession>F5XGL4</accession>
<dbReference type="AlphaFoldDB" id="F5XGL4"/>